<proteinExistence type="predicted"/>
<reference evidence="1 2" key="1">
    <citation type="submission" date="2021-06" db="EMBL/GenBank/DDBJ databases">
        <title>Caerostris darwini draft genome.</title>
        <authorList>
            <person name="Kono N."/>
            <person name="Arakawa K."/>
        </authorList>
    </citation>
    <scope>NUCLEOTIDE SEQUENCE [LARGE SCALE GENOMIC DNA]</scope>
</reference>
<gene>
    <name evidence="1" type="ORF">CDAR_267511</name>
</gene>
<dbReference type="AlphaFoldDB" id="A0AAV4TEN5"/>
<comment type="caution">
    <text evidence="1">The sequence shown here is derived from an EMBL/GenBank/DDBJ whole genome shotgun (WGS) entry which is preliminary data.</text>
</comment>
<evidence type="ECO:0000313" key="2">
    <source>
        <dbReference type="Proteomes" id="UP001054837"/>
    </source>
</evidence>
<sequence length="109" mass="12469">MDERANWVRRERNCFRSAATFGGPNFCLGSQDQVLGLFGLQLSPNIILDAMSKIWPHNATPVREACDLRQITEAINSVTPDMLRNKWTKTEYRLDILRGTNEAHIEVHT</sequence>
<protein>
    <submittedName>
        <fullName evidence="1">Uncharacterized protein</fullName>
    </submittedName>
</protein>
<keyword evidence="2" id="KW-1185">Reference proteome</keyword>
<dbReference type="EMBL" id="BPLQ01009584">
    <property type="protein sequence ID" value="GIY45028.1"/>
    <property type="molecule type" value="Genomic_DNA"/>
</dbReference>
<accession>A0AAV4TEN5</accession>
<dbReference type="Proteomes" id="UP001054837">
    <property type="component" value="Unassembled WGS sequence"/>
</dbReference>
<organism evidence="1 2">
    <name type="scientific">Caerostris darwini</name>
    <dbReference type="NCBI Taxonomy" id="1538125"/>
    <lineage>
        <taxon>Eukaryota</taxon>
        <taxon>Metazoa</taxon>
        <taxon>Ecdysozoa</taxon>
        <taxon>Arthropoda</taxon>
        <taxon>Chelicerata</taxon>
        <taxon>Arachnida</taxon>
        <taxon>Araneae</taxon>
        <taxon>Araneomorphae</taxon>
        <taxon>Entelegynae</taxon>
        <taxon>Araneoidea</taxon>
        <taxon>Araneidae</taxon>
        <taxon>Caerostris</taxon>
    </lineage>
</organism>
<name>A0AAV4TEN5_9ARAC</name>
<evidence type="ECO:0000313" key="1">
    <source>
        <dbReference type="EMBL" id="GIY45028.1"/>
    </source>
</evidence>